<evidence type="ECO:0000313" key="2">
    <source>
        <dbReference type="EMBL" id="GIL89856.1"/>
    </source>
</evidence>
<comment type="caution">
    <text evidence="2">The sequence shown here is derived from an EMBL/GenBank/DDBJ whole genome shotgun (WGS) entry which is preliminary data.</text>
</comment>
<evidence type="ECO:0000313" key="3">
    <source>
        <dbReference type="Proteomes" id="UP000747110"/>
    </source>
</evidence>
<reference evidence="2" key="1">
    <citation type="journal article" date="2021" name="Proc. Natl. Acad. Sci. U.S.A.">
        <title>Three genomes in the algal genus Volvox reveal the fate of a haploid sex-determining region after a transition to homothallism.</title>
        <authorList>
            <person name="Yamamoto K."/>
            <person name="Hamaji T."/>
            <person name="Kawai-Toyooka H."/>
            <person name="Matsuzaki R."/>
            <person name="Takahashi F."/>
            <person name="Nishimura Y."/>
            <person name="Kawachi M."/>
            <person name="Noguchi H."/>
            <person name="Minakuchi Y."/>
            <person name="Umen J.G."/>
            <person name="Toyoda A."/>
            <person name="Nozaki H."/>
        </authorList>
    </citation>
    <scope>NUCLEOTIDE SEQUENCE</scope>
    <source>
        <strain evidence="2">NIES-3786</strain>
    </source>
</reference>
<name>A0A8J4FWS0_9CHLO</name>
<keyword evidence="3" id="KW-1185">Reference proteome</keyword>
<dbReference type="EMBL" id="BNCP01000053">
    <property type="protein sequence ID" value="GIL89856.1"/>
    <property type="molecule type" value="Genomic_DNA"/>
</dbReference>
<dbReference type="Proteomes" id="UP000747110">
    <property type="component" value="Unassembled WGS sequence"/>
</dbReference>
<gene>
    <name evidence="2" type="ORF">Vretifemale_17585</name>
</gene>
<protein>
    <submittedName>
        <fullName evidence="2">Uncharacterized protein</fullName>
    </submittedName>
</protein>
<accession>A0A8J4FWS0</accession>
<feature type="region of interest" description="Disordered" evidence="1">
    <location>
        <begin position="128"/>
        <end position="157"/>
    </location>
</feature>
<evidence type="ECO:0000256" key="1">
    <source>
        <dbReference type="SAM" id="MobiDB-lite"/>
    </source>
</evidence>
<dbReference type="AlphaFoldDB" id="A0A8J4FWS0"/>
<sequence length="183" mass="19705">MAAAARHWARKATCGLLYRNHQPHLTNNQLNRLVRMNALAGVDICPPERQPFRAILLRENKVQRMREGAAAGTAGTMKAAGSAGTGARARLHYLDVRVLKEVLLACASQTTPLQQPELLLLNAPPSAALTPMQQPKASRGSENAKKRPGSGRSVPSGIVVVVVAAHYSRNSTVMPPPRSQHSE</sequence>
<organism evidence="2 3">
    <name type="scientific">Volvox reticuliferus</name>
    <dbReference type="NCBI Taxonomy" id="1737510"/>
    <lineage>
        <taxon>Eukaryota</taxon>
        <taxon>Viridiplantae</taxon>
        <taxon>Chlorophyta</taxon>
        <taxon>core chlorophytes</taxon>
        <taxon>Chlorophyceae</taxon>
        <taxon>CS clade</taxon>
        <taxon>Chlamydomonadales</taxon>
        <taxon>Volvocaceae</taxon>
        <taxon>Volvox</taxon>
    </lineage>
</organism>
<proteinExistence type="predicted"/>